<dbReference type="EMBL" id="HBUE01264638">
    <property type="protein sequence ID" value="CAG6560849.1"/>
    <property type="molecule type" value="Transcribed_RNA"/>
</dbReference>
<accession>A0A8D8DEQ1</accession>
<sequence length="153" mass="17473">MWVRSSNDVGLYPCDRLSAAPEGVFLRYPENKKCSFCNLVVSPITFESHVRKYPSGDCQFSHKCSTCTKIFKNLISLQSHICDVIDINLKQCPYCKNNFSSRHILKNTCQKILVCLHVLIVKIFVKCASLKTNSHMTCSQKCTLYQILKICLN</sequence>
<dbReference type="EMBL" id="HBUE01264637">
    <property type="protein sequence ID" value="CAG6560847.1"/>
    <property type="molecule type" value="Transcribed_RNA"/>
</dbReference>
<dbReference type="EMBL" id="HBUE01159481">
    <property type="protein sequence ID" value="CAG6509449.1"/>
    <property type="molecule type" value="Transcribed_RNA"/>
</dbReference>
<reference evidence="1" key="1">
    <citation type="submission" date="2021-05" db="EMBL/GenBank/DDBJ databases">
        <authorList>
            <person name="Alioto T."/>
            <person name="Alioto T."/>
            <person name="Gomez Garrido J."/>
        </authorList>
    </citation>
    <scope>NUCLEOTIDE SEQUENCE</scope>
</reference>
<dbReference type="EMBL" id="HBUE01159493">
    <property type="protein sequence ID" value="CAG6509458.1"/>
    <property type="molecule type" value="Transcribed_RNA"/>
</dbReference>
<dbReference type="EMBL" id="HBUE01264636">
    <property type="protein sequence ID" value="CAG6560844.1"/>
    <property type="molecule type" value="Transcribed_RNA"/>
</dbReference>
<name>A0A8D8DEQ1_CULPI</name>
<dbReference type="EMBL" id="HBUE01264635">
    <property type="protein sequence ID" value="CAG6560841.1"/>
    <property type="molecule type" value="Transcribed_RNA"/>
</dbReference>
<dbReference type="EMBL" id="HBUE01159498">
    <property type="protein sequence ID" value="CAG6509464.1"/>
    <property type="molecule type" value="Transcribed_RNA"/>
</dbReference>
<dbReference type="EMBL" id="HBUE01264631">
    <property type="protein sequence ID" value="CAG6560838.1"/>
    <property type="molecule type" value="Transcribed_RNA"/>
</dbReference>
<dbReference type="SUPFAM" id="SSF57667">
    <property type="entry name" value="beta-beta-alpha zinc fingers"/>
    <property type="match status" value="1"/>
</dbReference>
<dbReference type="EMBL" id="HBUE01159500">
    <property type="protein sequence ID" value="CAG6509469.1"/>
    <property type="molecule type" value="Transcribed_RNA"/>
</dbReference>
<proteinExistence type="predicted"/>
<dbReference type="InterPro" id="IPR036236">
    <property type="entry name" value="Znf_C2H2_sf"/>
</dbReference>
<dbReference type="EMBL" id="HBUE01159486">
    <property type="protein sequence ID" value="CAG6509452.1"/>
    <property type="molecule type" value="Transcribed_RNA"/>
</dbReference>
<dbReference type="AlphaFoldDB" id="A0A8D8DEQ1"/>
<organism evidence="1">
    <name type="scientific">Culex pipiens</name>
    <name type="common">House mosquito</name>
    <dbReference type="NCBI Taxonomy" id="7175"/>
    <lineage>
        <taxon>Eukaryota</taxon>
        <taxon>Metazoa</taxon>
        <taxon>Ecdysozoa</taxon>
        <taxon>Arthropoda</taxon>
        <taxon>Hexapoda</taxon>
        <taxon>Insecta</taxon>
        <taxon>Pterygota</taxon>
        <taxon>Neoptera</taxon>
        <taxon>Endopterygota</taxon>
        <taxon>Diptera</taxon>
        <taxon>Nematocera</taxon>
        <taxon>Culicoidea</taxon>
        <taxon>Culicidae</taxon>
        <taxon>Culicinae</taxon>
        <taxon>Culicini</taxon>
        <taxon>Culex</taxon>
        <taxon>Culex</taxon>
    </lineage>
</organism>
<dbReference type="EMBL" id="HBUE01264619">
    <property type="protein sequence ID" value="CAG6560829.1"/>
    <property type="molecule type" value="Transcribed_RNA"/>
</dbReference>
<dbReference type="EMBL" id="HBUE01159499">
    <property type="protein sequence ID" value="CAG6509467.1"/>
    <property type="molecule type" value="Transcribed_RNA"/>
</dbReference>
<dbReference type="EMBL" id="HBUE01159497">
    <property type="protein sequence ID" value="CAG6509461.1"/>
    <property type="molecule type" value="Transcribed_RNA"/>
</dbReference>
<evidence type="ECO:0000313" key="1">
    <source>
        <dbReference type="EMBL" id="CAG6509449.1"/>
    </source>
</evidence>
<dbReference type="EMBL" id="HBUE01264624">
    <property type="protein sequence ID" value="CAG6560832.1"/>
    <property type="molecule type" value="Transcribed_RNA"/>
</dbReference>
<protein>
    <submittedName>
        <fullName evidence="1">(northern house mosquito) hypothetical protein</fullName>
    </submittedName>
</protein>